<sequence length="235" mass="26461">MKKKSKIVTGILFLSLFTLVACKDSTGSSTTGEGIVSPGEAIDVSDFDSLDIDYQLQGECYAFSSEKNEQPSNGEWHSPNRPLKTNGRFTKGKLYLVAEEQPVKYGDTDLVGYKLYLVNTTNKKAVFWVQDSRLSIITEVVDEYGNWKPITYLPSSFCGNSYHTITLDKNEYWEFVQPVYTGEFETKLRYRLDGQEDGQIIISNEIATQINPGQMNPERKEGNRGGGNLMDPYSL</sequence>
<protein>
    <recommendedName>
        <fullName evidence="5">Lipoprotein</fullName>
    </recommendedName>
</protein>
<accession>A0ABN1MNT3</accession>
<feature type="chain" id="PRO_5046888293" description="Lipoprotein" evidence="2">
    <location>
        <begin position="24"/>
        <end position="235"/>
    </location>
</feature>
<reference evidence="3 4" key="1">
    <citation type="journal article" date="2019" name="Int. J. Syst. Evol. Microbiol.">
        <title>The Global Catalogue of Microorganisms (GCM) 10K type strain sequencing project: providing services to taxonomists for standard genome sequencing and annotation.</title>
        <authorList>
            <consortium name="The Broad Institute Genomics Platform"/>
            <consortium name="The Broad Institute Genome Sequencing Center for Infectious Disease"/>
            <person name="Wu L."/>
            <person name="Ma J."/>
        </authorList>
    </citation>
    <scope>NUCLEOTIDE SEQUENCE [LARGE SCALE GENOMIC DNA]</scope>
    <source>
        <strain evidence="3 4">JCM 16083</strain>
    </source>
</reference>
<dbReference type="RefSeq" id="WP_343785900.1">
    <property type="nucleotide sequence ID" value="NZ_BAAAFH010000007.1"/>
</dbReference>
<evidence type="ECO:0008006" key="5">
    <source>
        <dbReference type="Google" id="ProtNLM"/>
    </source>
</evidence>
<evidence type="ECO:0000256" key="1">
    <source>
        <dbReference type="SAM" id="MobiDB-lite"/>
    </source>
</evidence>
<gene>
    <name evidence="3" type="ORF">GCM10009118_13570</name>
</gene>
<keyword evidence="4" id="KW-1185">Reference proteome</keyword>
<feature type="signal peptide" evidence="2">
    <location>
        <begin position="1"/>
        <end position="23"/>
    </location>
</feature>
<organism evidence="3 4">
    <name type="scientific">Wandonia haliotis</name>
    <dbReference type="NCBI Taxonomy" id="574963"/>
    <lineage>
        <taxon>Bacteria</taxon>
        <taxon>Pseudomonadati</taxon>
        <taxon>Bacteroidota</taxon>
        <taxon>Flavobacteriia</taxon>
        <taxon>Flavobacteriales</taxon>
        <taxon>Crocinitomicaceae</taxon>
        <taxon>Wandonia</taxon>
    </lineage>
</organism>
<dbReference type="Proteomes" id="UP001501126">
    <property type="component" value="Unassembled WGS sequence"/>
</dbReference>
<dbReference type="EMBL" id="BAAAFH010000007">
    <property type="protein sequence ID" value="GAA0874949.1"/>
    <property type="molecule type" value="Genomic_DNA"/>
</dbReference>
<keyword evidence="2" id="KW-0732">Signal</keyword>
<proteinExistence type="predicted"/>
<evidence type="ECO:0000313" key="4">
    <source>
        <dbReference type="Proteomes" id="UP001501126"/>
    </source>
</evidence>
<dbReference type="PROSITE" id="PS51257">
    <property type="entry name" value="PROKAR_LIPOPROTEIN"/>
    <property type="match status" value="1"/>
</dbReference>
<evidence type="ECO:0000313" key="3">
    <source>
        <dbReference type="EMBL" id="GAA0874949.1"/>
    </source>
</evidence>
<name>A0ABN1MNT3_9FLAO</name>
<feature type="region of interest" description="Disordered" evidence="1">
    <location>
        <begin position="211"/>
        <end position="235"/>
    </location>
</feature>
<evidence type="ECO:0000256" key="2">
    <source>
        <dbReference type="SAM" id="SignalP"/>
    </source>
</evidence>
<comment type="caution">
    <text evidence="3">The sequence shown here is derived from an EMBL/GenBank/DDBJ whole genome shotgun (WGS) entry which is preliminary data.</text>
</comment>